<gene>
    <name evidence="13" type="ORF">BJG266_LOCUS35629</name>
    <name evidence="14" type="ORF">QVE165_LOCUS52646</name>
</gene>
<accession>A0A815IB01</accession>
<evidence type="ECO:0000313" key="13">
    <source>
        <dbReference type="EMBL" id="CAF1363472.1"/>
    </source>
</evidence>
<comment type="caution">
    <text evidence="13">The sequence shown here is derived from an EMBL/GenBank/DDBJ whole genome shotgun (WGS) entry which is preliminary data.</text>
</comment>
<protein>
    <submittedName>
        <fullName evidence="13">Uncharacterized protein</fullName>
    </submittedName>
</protein>
<evidence type="ECO:0000313" key="16">
    <source>
        <dbReference type="Proteomes" id="UP000663877"/>
    </source>
</evidence>
<evidence type="ECO:0000256" key="5">
    <source>
        <dbReference type="ARBA" id="ARBA00022692"/>
    </source>
</evidence>
<evidence type="ECO:0000256" key="8">
    <source>
        <dbReference type="ARBA" id="ARBA00022989"/>
    </source>
</evidence>
<keyword evidence="9" id="KW-0811">Translocation</keyword>
<proteinExistence type="inferred from homology"/>
<keyword evidence="10" id="KW-0496">Mitochondrion</keyword>
<feature type="transmembrane region" description="Helical" evidence="12">
    <location>
        <begin position="109"/>
        <end position="130"/>
    </location>
</feature>
<evidence type="ECO:0000313" key="14">
    <source>
        <dbReference type="EMBL" id="CAF1600931.1"/>
    </source>
</evidence>
<dbReference type="PANTHER" id="PTHR10485:SF0">
    <property type="entry name" value="AT05822P-RELATED"/>
    <property type="match status" value="1"/>
</dbReference>
<sequence>MAADPCPWRIVDDCGGAFALGTIGGTLFHSIKGFRHAPSGQYRRLIGSLNAVKQRAPRAGVSFGAWGCIFSLIECNFVYIRKKEDPWNSILSGAATGAILQARQGPVPMVGAAIFGGFILVMIEGAVILFNRYNQIFMPLLMYEEEPLDLDKGKVDVSVP</sequence>
<evidence type="ECO:0000256" key="7">
    <source>
        <dbReference type="ARBA" id="ARBA00022927"/>
    </source>
</evidence>
<evidence type="ECO:0000256" key="3">
    <source>
        <dbReference type="ARBA" id="ARBA00008444"/>
    </source>
</evidence>
<dbReference type="PANTHER" id="PTHR10485">
    <property type="entry name" value="MITOCHONDRIAL IMPORT INNER MEMBRANE TRANSLOCASE SUBUNIT TIM-17"/>
    <property type="match status" value="1"/>
</dbReference>
<comment type="similarity">
    <text evidence="3">Belongs to the Tim17/Tim22/Tim23 family.</text>
</comment>
<evidence type="ECO:0000256" key="11">
    <source>
        <dbReference type="ARBA" id="ARBA00023136"/>
    </source>
</evidence>
<keyword evidence="11 12" id="KW-0472">Membrane</keyword>
<keyword evidence="4" id="KW-0813">Transport</keyword>
<feature type="transmembrane region" description="Helical" evidence="12">
    <location>
        <begin position="59"/>
        <end position="80"/>
    </location>
</feature>
<dbReference type="GO" id="GO:0005744">
    <property type="term" value="C:TIM23 mitochondrial import inner membrane translocase complex"/>
    <property type="evidence" value="ECO:0007669"/>
    <property type="project" value="TreeGrafter"/>
</dbReference>
<evidence type="ECO:0000256" key="12">
    <source>
        <dbReference type="SAM" id="Phobius"/>
    </source>
</evidence>
<evidence type="ECO:0000313" key="15">
    <source>
        <dbReference type="Proteomes" id="UP000663832"/>
    </source>
</evidence>
<dbReference type="EMBL" id="CAJNOM010001275">
    <property type="protein sequence ID" value="CAF1600931.1"/>
    <property type="molecule type" value="Genomic_DNA"/>
</dbReference>
<evidence type="ECO:0000256" key="6">
    <source>
        <dbReference type="ARBA" id="ARBA00022792"/>
    </source>
</evidence>
<organism evidence="13 16">
    <name type="scientific">Adineta steineri</name>
    <dbReference type="NCBI Taxonomy" id="433720"/>
    <lineage>
        <taxon>Eukaryota</taxon>
        <taxon>Metazoa</taxon>
        <taxon>Spiralia</taxon>
        <taxon>Gnathifera</taxon>
        <taxon>Rotifera</taxon>
        <taxon>Eurotatoria</taxon>
        <taxon>Bdelloidea</taxon>
        <taxon>Adinetida</taxon>
        <taxon>Adinetidae</taxon>
        <taxon>Adineta</taxon>
    </lineage>
</organism>
<keyword evidence="6" id="KW-0999">Mitochondrion inner membrane</keyword>
<reference evidence="13" key="1">
    <citation type="submission" date="2021-02" db="EMBL/GenBank/DDBJ databases">
        <authorList>
            <person name="Nowell W R."/>
        </authorList>
    </citation>
    <scope>NUCLEOTIDE SEQUENCE</scope>
</reference>
<dbReference type="OrthoDB" id="2261329at2759"/>
<keyword evidence="8 12" id="KW-1133">Transmembrane helix</keyword>
<evidence type="ECO:0000256" key="10">
    <source>
        <dbReference type="ARBA" id="ARBA00023128"/>
    </source>
</evidence>
<evidence type="ECO:0000256" key="9">
    <source>
        <dbReference type="ARBA" id="ARBA00023010"/>
    </source>
</evidence>
<keyword evidence="15" id="KW-1185">Reference proteome</keyword>
<dbReference type="EMBL" id="CAJNOI010000930">
    <property type="protein sequence ID" value="CAF1363472.1"/>
    <property type="molecule type" value="Genomic_DNA"/>
</dbReference>
<evidence type="ECO:0000256" key="4">
    <source>
        <dbReference type="ARBA" id="ARBA00022448"/>
    </source>
</evidence>
<comment type="function">
    <text evidence="1">Essential component of the TIM23 complex, a complex that mediates the translocation of transit peptide-containing proteins across the mitochondrial inner membrane.</text>
</comment>
<keyword evidence="5 12" id="KW-0812">Transmembrane</keyword>
<dbReference type="Proteomes" id="UP000663832">
    <property type="component" value="Unassembled WGS sequence"/>
</dbReference>
<dbReference type="Pfam" id="PF02466">
    <property type="entry name" value="Tim17"/>
    <property type="match status" value="1"/>
</dbReference>
<keyword evidence="7" id="KW-0653">Protein transport</keyword>
<dbReference type="AlphaFoldDB" id="A0A815IB01"/>
<dbReference type="Proteomes" id="UP000663877">
    <property type="component" value="Unassembled WGS sequence"/>
</dbReference>
<dbReference type="GO" id="GO:0008320">
    <property type="term" value="F:protein transmembrane transporter activity"/>
    <property type="evidence" value="ECO:0007669"/>
    <property type="project" value="TreeGrafter"/>
</dbReference>
<name>A0A815IB01_9BILA</name>
<comment type="subcellular location">
    <subcellularLocation>
        <location evidence="2">Mitochondrion inner membrane</location>
        <topology evidence="2">Multi-pass membrane protein</topology>
    </subcellularLocation>
</comment>
<dbReference type="GO" id="GO:0030150">
    <property type="term" value="P:protein import into mitochondrial matrix"/>
    <property type="evidence" value="ECO:0007669"/>
    <property type="project" value="TreeGrafter"/>
</dbReference>
<evidence type="ECO:0000256" key="2">
    <source>
        <dbReference type="ARBA" id="ARBA00004448"/>
    </source>
</evidence>
<evidence type="ECO:0000256" key="1">
    <source>
        <dbReference type="ARBA" id="ARBA00002959"/>
    </source>
</evidence>